<evidence type="ECO:0000313" key="5">
    <source>
        <dbReference type="EMBL" id="XDS51001.1"/>
    </source>
</evidence>
<evidence type="ECO:0000256" key="1">
    <source>
        <dbReference type="ARBA" id="ARBA00022603"/>
    </source>
</evidence>
<dbReference type="Pfam" id="PF01596">
    <property type="entry name" value="Methyltransf_3"/>
    <property type="match status" value="1"/>
</dbReference>
<dbReference type="SUPFAM" id="SSF53335">
    <property type="entry name" value="S-adenosyl-L-methionine-dependent methyltransferases"/>
    <property type="match status" value="1"/>
</dbReference>
<dbReference type="PROSITE" id="PS51682">
    <property type="entry name" value="SAM_OMT_I"/>
    <property type="match status" value="1"/>
</dbReference>
<accession>A0AB39UF24</accession>
<evidence type="ECO:0000313" key="4">
    <source>
        <dbReference type="EMBL" id="XDS47368.1"/>
    </source>
</evidence>
<dbReference type="InterPro" id="IPR002935">
    <property type="entry name" value="SAM_O-MeTrfase"/>
</dbReference>
<dbReference type="Gene3D" id="3.40.50.150">
    <property type="entry name" value="Vaccinia Virus protein VP39"/>
    <property type="match status" value="1"/>
</dbReference>
<gene>
    <name evidence="5" type="ORF">QN062_02055</name>
    <name evidence="4" type="ORF">QN217_04390</name>
</gene>
<reference evidence="4" key="1">
    <citation type="submission" date="2023-07" db="EMBL/GenBank/DDBJ databases">
        <title>Bifidobacterium aquikefiriaerophilum sp. nov. and Bifidobacterium eccum sp. nov., isolated from water kefir.</title>
        <authorList>
            <person name="Breselge S."/>
            <person name="Bellassi P."/>
            <person name="Barcenilla C."/>
            <person name="Alvarez-Ordonez A."/>
            <person name="Morelli L."/>
            <person name="Cotter P.D."/>
        </authorList>
    </citation>
    <scope>NUCLEOTIDE SEQUENCE</scope>
    <source>
        <strain evidence="5">WK012_4_13</strain>
        <strain evidence="4">WK048_4_13</strain>
    </source>
</reference>
<proteinExistence type="predicted"/>
<keyword evidence="3" id="KW-0949">S-adenosyl-L-methionine</keyword>
<dbReference type="AlphaFoldDB" id="A0AB39UF24"/>
<dbReference type="GO" id="GO:0032259">
    <property type="term" value="P:methylation"/>
    <property type="evidence" value="ECO:0007669"/>
    <property type="project" value="UniProtKB-KW"/>
</dbReference>
<dbReference type="KEGG" id="bfk:QN062_02055"/>
<dbReference type="EMBL" id="CP129675">
    <property type="protein sequence ID" value="XDS47368.1"/>
    <property type="molecule type" value="Genomic_DNA"/>
</dbReference>
<protein>
    <submittedName>
        <fullName evidence="4">Methyltransferase</fullName>
    </submittedName>
</protein>
<dbReference type="GO" id="GO:0008171">
    <property type="term" value="F:O-methyltransferase activity"/>
    <property type="evidence" value="ECO:0007669"/>
    <property type="project" value="InterPro"/>
</dbReference>
<dbReference type="InterPro" id="IPR029063">
    <property type="entry name" value="SAM-dependent_MTases_sf"/>
</dbReference>
<name>A0AB39UF24_9BIFI</name>
<organism evidence="4">
    <name type="scientific">Bifidobacterium fermentum</name>
    <dbReference type="NCBI Taxonomy" id="3059035"/>
    <lineage>
        <taxon>Bacteria</taxon>
        <taxon>Bacillati</taxon>
        <taxon>Actinomycetota</taxon>
        <taxon>Actinomycetes</taxon>
        <taxon>Bifidobacteriales</taxon>
        <taxon>Bifidobacteriaceae</taxon>
        <taxon>Bifidobacterium</taxon>
    </lineage>
</organism>
<dbReference type="EMBL" id="CP129683">
    <property type="protein sequence ID" value="XDS51001.1"/>
    <property type="molecule type" value="Genomic_DNA"/>
</dbReference>
<keyword evidence="1 4" id="KW-0489">Methyltransferase</keyword>
<evidence type="ECO:0000256" key="2">
    <source>
        <dbReference type="ARBA" id="ARBA00022679"/>
    </source>
</evidence>
<evidence type="ECO:0000256" key="3">
    <source>
        <dbReference type="ARBA" id="ARBA00022691"/>
    </source>
</evidence>
<sequence>MLMNKTSYTNLAKAWEFAEDVAFSQQDPLVLEARRDAEQAGFPQGSATQARFLKLLVQLTDSSSIIVAGTAAVVESCELVAGLNDSGLLTEVDSSLQGGKLIKSVFAKLDELTNTTLRAVNAPAEVFLPRLNAEDYDLIVANGDIGNYEASLKEAPRLLKPRGMLVFTDMLGFAADNSNGGMLNPVDRSERTVRLRQLLDAVSQDESLSQTLLPIGTGLLLVTRNTR</sequence>
<keyword evidence="2" id="KW-0808">Transferase</keyword>